<gene>
    <name evidence="3" type="primary">lvrE</name>
    <name evidence="3" type="ORF">Ltuc_0417</name>
</gene>
<feature type="chain" id="PRO_5006919102" evidence="2">
    <location>
        <begin position="23"/>
        <end position="282"/>
    </location>
</feature>
<proteinExistence type="predicted"/>
<sequence>MKKKQYIIALGLAFTIAGTAYSAANPASKEYVDTQVKILQSQIAAIPAGKQGPAGPQGPQGQQGPAGAPGAPGAQGDPGPGVAAGGTTGQILAKTSNDDFDTQWIDGPGTYTIGQQAMGGIVFYVDSTGQHGLIAAGEDNNGGNAIAWKNTNSLLTGTSRSDGIFAGIKNNAQIMAIQIPDGSNNFAAKVCADYRIQADGITACTDPGTAGDTCYADWYLPSKFELNQLFLQKDMVGGFSPGDYWGSTEFDAIDAWIQNFSFGFQLPDFKDGNFLVRCVRAF</sequence>
<dbReference type="RefSeq" id="WP_058519708.1">
    <property type="nucleotide sequence ID" value="NZ_CAAAIP010000010.1"/>
</dbReference>
<evidence type="ECO:0000256" key="2">
    <source>
        <dbReference type="SAM" id="SignalP"/>
    </source>
</evidence>
<keyword evidence="2" id="KW-0732">Signal</keyword>
<dbReference type="PATRIC" id="fig|40335.7.peg.433"/>
<feature type="compositionally biased region" description="Gly residues" evidence="1">
    <location>
        <begin position="76"/>
        <end position="88"/>
    </location>
</feature>
<name>A0A0W0ZU40_9GAMM</name>
<dbReference type="AlphaFoldDB" id="A0A0W0ZU40"/>
<feature type="signal peptide" evidence="2">
    <location>
        <begin position="1"/>
        <end position="22"/>
    </location>
</feature>
<dbReference type="EMBL" id="LNZA01000001">
    <property type="protein sequence ID" value="KTD72570.1"/>
    <property type="molecule type" value="Genomic_DNA"/>
</dbReference>
<evidence type="ECO:0000313" key="4">
    <source>
        <dbReference type="Proteomes" id="UP000054693"/>
    </source>
</evidence>
<accession>A0A0W0ZU40</accession>
<evidence type="ECO:0000256" key="1">
    <source>
        <dbReference type="SAM" id="MobiDB-lite"/>
    </source>
</evidence>
<reference evidence="3 4" key="1">
    <citation type="submission" date="2015-11" db="EMBL/GenBank/DDBJ databases">
        <title>Genomic analysis of 38 Legionella species identifies large and diverse effector repertoires.</title>
        <authorList>
            <person name="Burstein D."/>
            <person name="Amaro F."/>
            <person name="Zusman T."/>
            <person name="Lifshitz Z."/>
            <person name="Cohen O."/>
            <person name="Gilbert J.A."/>
            <person name="Pupko T."/>
            <person name="Shuman H.A."/>
            <person name="Segal G."/>
        </authorList>
    </citation>
    <scope>NUCLEOTIDE SEQUENCE [LARGE SCALE GENOMIC DNA]</scope>
    <source>
        <strain evidence="3 4">ATCC 49180</strain>
    </source>
</reference>
<feature type="compositionally biased region" description="Low complexity" evidence="1">
    <location>
        <begin position="48"/>
        <end position="75"/>
    </location>
</feature>
<dbReference type="STRING" id="40335.Ltuc_0417"/>
<keyword evidence="4" id="KW-1185">Reference proteome</keyword>
<comment type="caution">
    <text evidence="3">The sequence shown here is derived from an EMBL/GenBank/DDBJ whole genome shotgun (WGS) entry which is preliminary data.</text>
</comment>
<organism evidence="3 4">
    <name type="scientific">Legionella tucsonensis</name>
    <dbReference type="NCBI Taxonomy" id="40335"/>
    <lineage>
        <taxon>Bacteria</taxon>
        <taxon>Pseudomonadati</taxon>
        <taxon>Pseudomonadota</taxon>
        <taxon>Gammaproteobacteria</taxon>
        <taxon>Legionellales</taxon>
        <taxon>Legionellaceae</taxon>
        <taxon>Legionella</taxon>
    </lineage>
</organism>
<evidence type="ECO:0000313" key="3">
    <source>
        <dbReference type="EMBL" id="KTD72570.1"/>
    </source>
</evidence>
<protein>
    <submittedName>
        <fullName evidence="3">Legionella vir region protein</fullName>
    </submittedName>
</protein>
<dbReference type="Proteomes" id="UP000054693">
    <property type="component" value="Unassembled WGS sequence"/>
</dbReference>
<feature type="region of interest" description="Disordered" evidence="1">
    <location>
        <begin position="48"/>
        <end position="88"/>
    </location>
</feature>